<dbReference type="SUPFAM" id="SSF51182">
    <property type="entry name" value="RmlC-like cupins"/>
    <property type="match status" value="1"/>
</dbReference>
<dbReference type="InterPro" id="IPR018060">
    <property type="entry name" value="HTH_AraC"/>
</dbReference>
<comment type="caution">
    <text evidence="5">The sequence shown here is derived from an EMBL/GenBank/DDBJ whole genome shotgun (WGS) entry which is preliminary data.</text>
</comment>
<protein>
    <submittedName>
        <fullName evidence="5">AraC family transcriptional regulator</fullName>
    </submittedName>
</protein>
<dbReference type="GO" id="GO:0003700">
    <property type="term" value="F:DNA-binding transcription factor activity"/>
    <property type="evidence" value="ECO:0007669"/>
    <property type="project" value="InterPro"/>
</dbReference>
<dbReference type="GO" id="GO:0043565">
    <property type="term" value="F:sequence-specific DNA binding"/>
    <property type="evidence" value="ECO:0007669"/>
    <property type="project" value="InterPro"/>
</dbReference>
<dbReference type="Gene3D" id="1.10.10.60">
    <property type="entry name" value="Homeodomain-like"/>
    <property type="match status" value="2"/>
</dbReference>
<dbReference type="PANTHER" id="PTHR43280">
    <property type="entry name" value="ARAC-FAMILY TRANSCRIPTIONAL REGULATOR"/>
    <property type="match status" value="1"/>
</dbReference>
<dbReference type="InterPro" id="IPR014710">
    <property type="entry name" value="RmlC-like_jellyroll"/>
</dbReference>
<sequence>MIYSEEFRLNENRQEILTSLSDDFPYTCLDVTLDHISGRGWHWHTALEIDYIVSGALCLQTPEHTCVLNPGDAVFLNSQVIHDARAQAADGHCRLYAQMFDPVFLSGMYGSHLERKYLQPILNCQSLDIWVCRADHRETLPMLSAILKLIHLNQSEDFGCEFRIRSVLSELWCLLLDATREFRSENLPAQSRTADFERLRHMVSFIHAHYMEDIQVQDIAKNAGISSRGASRCFQRAIGTSPSAFLNKYRLRIAAQMLQNTSESVLSISESCGFSSVSYFGKAFRDMFGCTPLQYRKGKN</sequence>
<dbReference type="InterPro" id="IPR020449">
    <property type="entry name" value="Tscrpt_reg_AraC-type_HTH"/>
</dbReference>
<evidence type="ECO:0000256" key="1">
    <source>
        <dbReference type="ARBA" id="ARBA00023015"/>
    </source>
</evidence>
<dbReference type="Pfam" id="PF12833">
    <property type="entry name" value="HTH_18"/>
    <property type="match status" value="1"/>
</dbReference>
<dbReference type="AlphaFoldDB" id="A0A9D2DSA6"/>
<dbReference type="EMBL" id="DXBU01000059">
    <property type="protein sequence ID" value="HIZ22059.1"/>
    <property type="molecule type" value="Genomic_DNA"/>
</dbReference>
<evidence type="ECO:0000313" key="5">
    <source>
        <dbReference type="EMBL" id="HIZ22059.1"/>
    </source>
</evidence>
<accession>A0A9D2DSA6</accession>
<dbReference type="InterPro" id="IPR009057">
    <property type="entry name" value="Homeodomain-like_sf"/>
</dbReference>
<name>A0A9D2DSA6_9FIRM</name>
<dbReference type="SUPFAM" id="SSF46689">
    <property type="entry name" value="Homeodomain-like"/>
    <property type="match status" value="2"/>
</dbReference>
<feature type="domain" description="HTH araC/xylS-type" evidence="4">
    <location>
        <begin position="200"/>
        <end position="298"/>
    </location>
</feature>
<proteinExistence type="predicted"/>
<organism evidence="5 6">
    <name type="scientific">Candidatus Blautia faecigallinarum</name>
    <dbReference type="NCBI Taxonomy" id="2838488"/>
    <lineage>
        <taxon>Bacteria</taxon>
        <taxon>Bacillati</taxon>
        <taxon>Bacillota</taxon>
        <taxon>Clostridia</taxon>
        <taxon>Lachnospirales</taxon>
        <taxon>Lachnospiraceae</taxon>
        <taxon>Blautia</taxon>
    </lineage>
</organism>
<evidence type="ECO:0000313" key="6">
    <source>
        <dbReference type="Proteomes" id="UP000824041"/>
    </source>
</evidence>
<dbReference type="PROSITE" id="PS01124">
    <property type="entry name" value="HTH_ARAC_FAMILY_2"/>
    <property type="match status" value="1"/>
</dbReference>
<dbReference type="PROSITE" id="PS00041">
    <property type="entry name" value="HTH_ARAC_FAMILY_1"/>
    <property type="match status" value="1"/>
</dbReference>
<evidence type="ECO:0000256" key="2">
    <source>
        <dbReference type="ARBA" id="ARBA00023125"/>
    </source>
</evidence>
<evidence type="ECO:0000256" key="3">
    <source>
        <dbReference type="ARBA" id="ARBA00023163"/>
    </source>
</evidence>
<reference evidence="5" key="1">
    <citation type="journal article" date="2021" name="PeerJ">
        <title>Extensive microbial diversity within the chicken gut microbiome revealed by metagenomics and culture.</title>
        <authorList>
            <person name="Gilroy R."/>
            <person name="Ravi A."/>
            <person name="Getino M."/>
            <person name="Pursley I."/>
            <person name="Horton D.L."/>
            <person name="Alikhan N.F."/>
            <person name="Baker D."/>
            <person name="Gharbi K."/>
            <person name="Hall N."/>
            <person name="Watson M."/>
            <person name="Adriaenssens E.M."/>
            <person name="Foster-Nyarko E."/>
            <person name="Jarju S."/>
            <person name="Secka A."/>
            <person name="Antonio M."/>
            <person name="Oren A."/>
            <person name="Chaudhuri R.R."/>
            <person name="La Ragione R."/>
            <person name="Hildebrand F."/>
            <person name="Pallen M.J."/>
        </authorList>
    </citation>
    <scope>NUCLEOTIDE SEQUENCE</scope>
    <source>
        <strain evidence="5">14324</strain>
    </source>
</reference>
<dbReference type="Proteomes" id="UP000824041">
    <property type="component" value="Unassembled WGS sequence"/>
</dbReference>
<keyword evidence="1" id="KW-0805">Transcription regulation</keyword>
<keyword evidence="3" id="KW-0804">Transcription</keyword>
<keyword evidence="2" id="KW-0238">DNA-binding</keyword>
<dbReference type="SMART" id="SM00342">
    <property type="entry name" value="HTH_ARAC"/>
    <property type="match status" value="1"/>
</dbReference>
<dbReference type="CDD" id="cd02208">
    <property type="entry name" value="cupin_RmlC-like"/>
    <property type="match status" value="1"/>
</dbReference>
<dbReference type="PRINTS" id="PR00032">
    <property type="entry name" value="HTHARAC"/>
</dbReference>
<dbReference type="Gene3D" id="2.60.120.10">
    <property type="entry name" value="Jelly Rolls"/>
    <property type="match status" value="1"/>
</dbReference>
<reference evidence="5" key="2">
    <citation type="submission" date="2021-04" db="EMBL/GenBank/DDBJ databases">
        <authorList>
            <person name="Gilroy R."/>
        </authorList>
    </citation>
    <scope>NUCLEOTIDE SEQUENCE</scope>
    <source>
        <strain evidence="5">14324</strain>
    </source>
</reference>
<evidence type="ECO:0000259" key="4">
    <source>
        <dbReference type="PROSITE" id="PS01124"/>
    </source>
</evidence>
<dbReference type="InterPro" id="IPR011051">
    <property type="entry name" value="RmlC_Cupin_sf"/>
</dbReference>
<gene>
    <name evidence="5" type="ORF">IAA21_04570</name>
</gene>
<dbReference type="InterPro" id="IPR018062">
    <property type="entry name" value="HTH_AraC-typ_CS"/>
</dbReference>
<dbReference type="InterPro" id="IPR013096">
    <property type="entry name" value="Cupin_2"/>
</dbReference>
<dbReference type="Pfam" id="PF07883">
    <property type="entry name" value="Cupin_2"/>
    <property type="match status" value="1"/>
</dbReference>
<dbReference type="PANTHER" id="PTHR43280:SF2">
    <property type="entry name" value="HTH-TYPE TRANSCRIPTIONAL REGULATOR EXSA"/>
    <property type="match status" value="1"/>
</dbReference>